<sequence length="74" mass="7974">MKRSMTLSLSEDIDDFLNAYACERGITKAEAIKGAFALLKIADDQKRKGDGSSLGLIRRMPDDSLEVVGLVTGA</sequence>
<organism evidence="1 2">
    <name type="scientific">Duganella guangzhouensis</name>
    <dbReference type="NCBI Taxonomy" id="2666084"/>
    <lineage>
        <taxon>Bacteria</taxon>
        <taxon>Pseudomonadati</taxon>
        <taxon>Pseudomonadota</taxon>
        <taxon>Betaproteobacteria</taxon>
        <taxon>Burkholderiales</taxon>
        <taxon>Oxalobacteraceae</taxon>
        <taxon>Telluria group</taxon>
        <taxon>Duganella</taxon>
    </lineage>
</organism>
<dbReference type="Proteomes" id="UP000433309">
    <property type="component" value="Unassembled WGS sequence"/>
</dbReference>
<dbReference type="AlphaFoldDB" id="A0A6I2L1D3"/>
<accession>A0A6I2L1D3</accession>
<protein>
    <recommendedName>
        <fullName evidence="3">Ribbon-helix-helix protein, CopG family</fullName>
    </recommendedName>
</protein>
<evidence type="ECO:0000313" key="1">
    <source>
        <dbReference type="EMBL" id="MRW91662.1"/>
    </source>
</evidence>
<comment type="caution">
    <text evidence="1">The sequence shown here is derived from an EMBL/GenBank/DDBJ whole genome shotgun (WGS) entry which is preliminary data.</text>
</comment>
<dbReference type="EMBL" id="WKJK01000008">
    <property type="protein sequence ID" value="MRW91662.1"/>
    <property type="molecule type" value="Genomic_DNA"/>
</dbReference>
<reference evidence="1 2" key="1">
    <citation type="submission" date="2019-11" db="EMBL/GenBank/DDBJ databases">
        <title>Novel species isolated from a subtropical stream in China.</title>
        <authorList>
            <person name="Lu H."/>
        </authorList>
    </citation>
    <scope>NUCLEOTIDE SEQUENCE [LARGE SCALE GENOMIC DNA]</scope>
    <source>
        <strain evidence="1 2">FT80W</strain>
    </source>
</reference>
<name>A0A6I2L1D3_9BURK</name>
<evidence type="ECO:0000313" key="2">
    <source>
        <dbReference type="Proteomes" id="UP000433309"/>
    </source>
</evidence>
<proteinExistence type="predicted"/>
<gene>
    <name evidence="1" type="ORF">GJ699_16845</name>
</gene>
<keyword evidence="2" id="KW-1185">Reference proteome</keyword>
<evidence type="ECO:0008006" key="3">
    <source>
        <dbReference type="Google" id="ProtNLM"/>
    </source>
</evidence>
<dbReference type="RefSeq" id="WP_154378275.1">
    <property type="nucleotide sequence ID" value="NZ_WKJK01000008.1"/>
</dbReference>